<evidence type="ECO:0000313" key="4">
    <source>
        <dbReference type="Proteomes" id="UP000593562"/>
    </source>
</evidence>
<dbReference type="InterPro" id="IPR002885">
    <property type="entry name" value="PPR_rpt"/>
</dbReference>
<keyword evidence="1" id="KW-0677">Repeat</keyword>
<dbReference type="Gene3D" id="1.25.40.10">
    <property type="entry name" value="Tetratricopeptide repeat domain"/>
    <property type="match status" value="1"/>
</dbReference>
<dbReference type="PANTHER" id="PTHR47880">
    <property type="entry name" value="OS05G0353300 PROTEIN"/>
    <property type="match status" value="1"/>
</dbReference>
<gene>
    <name evidence="3" type="ORF">HS088_TW02G00356</name>
</gene>
<dbReference type="InterPro" id="IPR011990">
    <property type="entry name" value="TPR-like_helical_dom_sf"/>
</dbReference>
<comment type="caution">
    <text evidence="3">The sequence shown here is derived from an EMBL/GenBank/DDBJ whole genome shotgun (WGS) entry which is preliminary data.</text>
</comment>
<keyword evidence="4" id="KW-1185">Reference proteome</keyword>
<feature type="repeat" description="PPR" evidence="2">
    <location>
        <begin position="63"/>
        <end position="97"/>
    </location>
</feature>
<evidence type="ECO:0000256" key="2">
    <source>
        <dbReference type="PROSITE-ProRule" id="PRU00708"/>
    </source>
</evidence>
<organism evidence="3 4">
    <name type="scientific">Tripterygium wilfordii</name>
    <name type="common">Thunder God vine</name>
    <dbReference type="NCBI Taxonomy" id="458696"/>
    <lineage>
        <taxon>Eukaryota</taxon>
        <taxon>Viridiplantae</taxon>
        <taxon>Streptophyta</taxon>
        <taxon>Embryophyta</taxon>
        <taxon>Tracheophyta</taxon>
        <taxon>Spermatophyta</taxon>
        <taxon>Magnoliopsida</taxon>
        <taxon>eudicotyledons</taxon>
        <taxon>Gunneridae</taxon>
        <taxon>Pentapetalae</taxon>
        <taxon>rosids</taxon>
        <taxon>fabids</taxon>
        <taxon>Celastrales</taxon>
        <taxon>Celastraceae</taxon>
        <taxon>Tripterygium</taxon>
    </lineage>
</organism>
<evidence type="ECO:0008006" key="5">
    <source>
        <dbReference type="Google" id="ProtNLM"/>
    </source>
</evidence>
<protein>
    <recommendedName>
        <fullName evidence="5">Pentatricopeptide repeat-containing protein</fullName>
    </recommendedName>
</protein>
<dbReference type="PANTHER" id="PTHR47880:SF1">
    <property type="entry name" value="OS05G0353300 PROTEIN"/>
    <property type="match status" value="1"/>
</dbReference>
<dbReference type="EMBL" id="JAAARO010000002">
    <property type="protein sequence ID" value="KAF5751343.1"/>
    <property type="molecule type" value="Genomic_DNA"/>
</dbReference>
<evidence type="ECO:0000256" key="1">
    <source>
        <dbReference type="ARBA" id="ARBA00022737"/>
    </source>
</evidence>
<reference evidence="3 4" key="1">
    <citation type="journal article" date="2020" name="Nat. Commun.">
        <title>Genome of Tripterygium wilfordii and identification of cytochrome P450 involved in triptolide biosynthesis.</title>
        <authorList>
            <person name="Tu L."/>
            <person name="Su P."/>
            <person name="Zhang Z."/>
            <person name="Gao L."/>
            <person name="Wang J."/>
            <person name="Hu T."/>
            <person name="Zhou J."/>
            <person name="Zhang Y."/>
            <person name="Zhao Y."/>
            <person name="Liu Y."/>
            <person name="Song Y."/>
            <person name="Tong Y."/>
            <person name="Lu Y."/>
            <person name="Yang J."/>
            <person name="Xu C."/>
            <person name="Jia M."/>
            <person name="Peters R.J."/>
            <person name="Huang L."/>
            <person name="Gao W."/>
        </authorList>
    </citation>
    <scope>NUCLEOTIDE SEQUENCE [LARGE SCALE GENOMIC DNA]</scope>
    <source>
        <strain evidence="4">cv. XIE 37</strain>
        <tissue evidence="3">Leaf</tissue>
    </source>
</reference>
<dbReference type="InParanoid" id="A0A7J7DYF4"/>
<dbReference type="AlphaFoldDB" id="A0A7J7DYF4"/>
<proteinExistence type="predicted"/>
<dbReference type="PROSITE" id="PS51375">
    <property type="entry name" value="PPR"/>
    <property type="match status" value="1"/>
</dbReference>
<dbReference type="Proteomes" id="UP000593562">
    <property type="component" value="Unassembled WGS sequence"/>
</dbReference>
<accession>A0A7J7DYF4</accession>
<sequence>MYICAGHGLEAEGEGQLWQMKLAGKGADADLYDIVLAICALRKEPRSISWILARAEVTSLMCKKKTLSWLVRGYIKGGHFDEAAEALIKMLDLGLCPEYLDRAAVLQGLGRRIQQSGIVDTYRKLCKHLSDANLIGLCLVYLYFKRYKLWIMRML</sequence>
<evidence type="ECO:0000313" key="3">
    <source>
        <dbReference type="EMBL" id="KAF5751343.1"/>
    </source>
</evidence>
<name>A0A7J7DYF4_TRIWF</name>